<organism evidence="2 3">
    <name type="scientific">Aspergillus flavus (strain ATCC 200026 / FGSC A1120 / IAM 13836 / NRRL 3357 / JCM 12722 / SRRC 167)</name>
    <dbReference type="NCBI Taxonomy" id="332952"/>
    <lineage>
        <taxon>Eukaryota</taxon>
        <taxon>Fungi</taxon>
        <taxon>Dikarya</taxon>
        <taxon>Ascomycota</taxon>
        <taxon>Pezizomycotina</taxon>
        <taxon>Eurotiomycetes</taxon>
        <taxon>Eurotiomycetidae</taxon>
        <taxon>Eurotiales</taxon>
        <taxon>Aspergillaceae</taxon>
        <taxon>Aspergillus</taxon>
        <taxon>Aspergillus subgen. Circumdati</taxon>
    </lineage>
</organism>
<evidence type="ECO:0000313" key="3">
    <source>
        <dbReference type="Proteomes" id="UP000596276"/>
    </source>
</evidence>
<dbReference type="VEuPathDB" id="FungiDB:AFLA_013912"/>
<gene>
    <name evidence="2" type="ORF">F9C07_12491</name>
</gene>
<proteinExistence type="predicted"/>
<feature type="chain" id="PRO_5031175785" evidence="1">
    <location>
        <begin position="19"/>
        <end position="97"/>
    </location>
</feature>
<dbReference type="VEuPathDB" id="FungiDB:F9C07_12491"/>
<dbReference type="EMBL" id="CP044616">
    <property type="protein sequence ID" value="QRD92528.1"/>
    <property type="molecule type" value="Genomic_DNA"/>
</dbReference>
<name>A0A7U2MZ39_ASPFN</name>
<keyword evidence="1" id="KW-0732">Signal</keyword>
<dbReference type="AlphaFoldDB" id="A0A7U2MZ39"/>
<evidence type="ECO:0000256" key="1">
    <source>
        <dbReference type="SAM" id="SignalP"/>
    </source>
</evidence>
<protein>
    <submittedName>
        <fullName evidence="2">Uncharacterized protein</fullName>
    </submittedName>
</protein>
<accession>A0A7U2MZ39</accession>
<sequence length="97" mass="10569">MRHSTIYILWGLYVNTLTAPTNDPSALGGCIRSSVNCLLAGQCELGPCYRCCCCYCEDLDGGEVCGVGWWWDGDCCVALTADNQSIFSDKSQYCSCN</sequence>
<dbReference type="Proteomes" id="UP000596276">
    <property type="component" value="Chromosome 8"/>
</dbReference>
<feature type="signal peptide" evidence="1">
    <location>
        <begin position="1"/>
        <end position="18"/>
    </location>
</feature>
<keyword evidence="3" id="KW-1185">Reference proteome</keyword>
<reference evidence="3" key="1">
    <citation type="journal article" date="2021" name="G3 (Bethesda)">
        <title>Chromosome assembled and annotated genome sequence of Aspergillus flavus NRRL 3357.</title>
        <authorList>
            <person name="Skerker J.M."/>
            <person name="Pianalto K.M."/>
            <person name="Mondo S.J."/>
            <person name="Yang K."/>
            <person name="Arkin A.P."/>
            <person name="Keller N.P."/>
            <person name="Grigoriev I.V."/>
            <person name="Louise Glass N.L."/>
        </authorList>
    </citation>
    <scope>NUCLEOTIDE SEQUENCE [LARGE SCALE GENOMIC DNA]</scope>
    <source>
        <strain evidence="3">ATCC 200026 / FGSC A1120 / IAM 13836 / NRRL 3357 / JCM 12722 / SRRC 167</strain>
    </source>
</reference>
<evidence type="ECO:0000313" key="2">
    <source>
        <dbReference type="EMBL" id="QRD92528.1"/>
    </source>
</evidence>